<dbReference type="InterPro" id="IPR003961">
    <property type="entry name" value="FN3_dom"/>
</dbReference>
<dbReference type="InterPro" id="IPR013783">
    <property type="entry name" value="Ig-like_fold"/>
</dbReference>
<dbReference type="SUPFAM" id="SSF49265">
    <property type="entry name" value="Fibronectin type III"/>
    <property type="match status" value="1"/>
</dbReference>
<organism evidence="3 4">
    <name type="scientific">Candidatus Staskawiczbacteria bacterium RIFCSPHIGHO2_02_FULL_33_16</name>
    <dbReference type="NCBI Taxonomy" id="1802204"/>
    <lineage>
        <taxon>Bacteria</taxon>
        <taxon>Candidatus Staskawicziibacteriota</taxon>
    </lineage>
</organism>
<dbReference type="AlphaFoldDB" id="A0A1G2HXB1"/>
<name>A0A1G2HXB1_9BACT</name>
<feature type="domain" description="Fibronectin type-III" evidence="2">
    <location>
        <begin position="134"/>
        <end position="244"/>
    </location>
</feature>
<proteinExistence type="predicted"/>
<dbReference type="EMBL" id="MHOQ01000011">
    <property type="protein sequence ID" value="OGZ67123.1"/>
    <property type="molecule type" value="Genomic_DNA"/>
</dbReference>
<sequence length="336" mass="35833">MAYNPTGVVVPNENTNTNTNNGEPVSQPTAPTVQTDSVAAPYISTVVVKGSVNPNGAATTYWFEYGKTSALGTKTSKYSIGSGFVKIYTPAYITGLEANTTYYFRLSANNSLGTVNAQTYSFTTNNTPNPQGNAPTTTTVDVNDITRTTANFHGRVNPNGSETTFWFEYGKTANLGSVTAFQSAGSQDSASPVSVSVSNLQPLTKYYFRLNAQNQFGTINGQILNFTTNGPSQATVPTVTTDKTTAITDSSAKLNATINANGATTTYWFEYSDDSLLSNVLVSTTPQQSIGDGTSSVSVSANLNNLDNDKKYYIRAVAKNQYGTVRGDIDSFTSKK</sequence>
<comment type="caution">
    <text evidence="3">The sequence shown here is derived from an EMBL/GenBank/DDBJ whole genome shotgun (WGS) entry which is preliminary data.</text>
</comment>
<feature type="domain" description="Fibronectin type-III" evidence="2">
    <location>
        <begin position="27"/>
        <end position="130"/>
    </location>
</feature>
<dbReference type="Proteomes" id="UP000179183">
    <property type="component" value="Unassembled WGS sequence"/>
</dbReference>
<evidence type="ECO:0000313" key="4">
    <source>
        <dbReference type="Proteomes" id="UP000179183"/>
    </source>
</evidence>
<accession>A0A1G2HXB1</accession>
<feature type="compositionally biased region" description="Low complexity" evidence="1">
    <location>
        <begin position="1"/>
        <end position="25"/>
    </location>
</feature>
<reference evidence="3 4" key="1">
    <citation type="journal article" date="2016" name="Nat. Commun.">
        <title>Thousands of microbial genomes shed light on interconnected biogeochemical processes in an aquifer system.</title>
        <authorList>
            <person name="Anantharaman K."/>
            <person name="Brown C.T."/>
            <person name="Hug L.A."/>
            <person name="Sharon I."/>
            <person name="Castelle C.J."/>
            <person name="Probst A.J."/>
            <person name="Thomas B.C."/>
            <person name="Singh A."/>
            <person name="Wilkins M.J."/>
            <person name="Karaoz U."/>
            <person name="Brodie E.L."/>
            <person name="Williams K.H."/>
            <person name="Hubbard S.S."/>
            <person name="Banfield J.F."/>
        </authorList>
    </citation>
    <scope>NUCLEOTIDE SEQUENCE [LARGE SCALE GENOMIC DNA]</scope>
</reference>
<dbReference type="InterPro" id="IPR036116">
    <property type="entry name" value="FN3_sf"/>
</dbReference>
<evidence type="ECO:0000313" key="3">
    <source>
        <dbReference type="EMBL" id="OGZ67123.1"/>
    </source>
</evidence>
<feature type="region of interest" description="Disordered" evidence="1">
    <location>
        <begin position="1"/>
        <end position="29"/>
    </location>
</feature>
<evidence type="ECO:0000259" key="2">
    <source>
        <dbReference type="PROSITE" id="PS50853"/>
    </source>
</evidence>
<evidence type="ECO:0000256" key="1">
    <source>
        <dbReference type="SAM" id="MobiDB-lite"/>
    </source>
</evidence>
<gene>
    <name evidence="3" type="ORF">A3D34_02510</name>
</gene>
<protein>
    <recommendedName>
        <fullName evidence="2">Fibronectin type-III domain-containing protein</fullName>
    </recommendedName>
</protein>
<dbReference type="PROSITE" id="PS50853">
    <property type="entry name" value="FN3"/>
    <property type="match status" value="2"/>
</dbReference>
<dbReference type="Gene3D" id="2.60.40.10">
    <property type="entry name" value="Immunoglobulins"/>
    <property type="match status" value="2"/>
</dbReference>